<proteinExistence type="predicted"/>
<name>A0ABS0P8I2_9BRAD</name>
<keyword evidence="1" id="KW-0812">Transmembrane</keyword>
<organism evidence="2 3">
    <name type="scientific">Bradyrhizobium diversitatis</name>
    <dbReference type="NCBI Taxonomy" id="2755406"/>
    <lineage>
        <taxon>Bacteria</taxon>
        <taxon>Pseudomonadati</taxon>
        <taxon>Pseudomonadota</taxon>
        <taxon>Alphaproteobacteria</taxon>
        <taxon>Hyphomicrobiales</taxon>
        <taxon>Nitrobacteraceae</taxon>
        <taxon>Bradyrhizobium</taxon>
    </lineage>
</organism>
<comment type="caution">
    <text evidence="2">The sequence shown here is derived from an EMBL/GenBank/DDBJ whole genome shotgun (WGS) entry which is preliminary data.</text>
</comment>
<dbReference type="RefSeq" id="WP_061876578.1">
    <property type="nucleotide sequence ID" value="NZ_JACEGD010000024.1"/>
</dbReference>
<feature type="transmembrane region" description="Helical" evidence="1">
    <location>
        <begin position="6"/>
        <end position="26"/>
    </location>
</feature>
<accession>A0ABS0P8I2</accession>
<evidence type="ECO:0000256" key="1">
    <source>
        <dbReference type="SAM" id="Phobius"/>
    </source>
</evidence>
<keyword evidence="3" id="KW-1185">Reference proteome</keyword>
<reference evidence="2 3" key="1">
    <citation type="submission" date="2020-07" db="EMBL/GenBank/DDBJ databases">
        <title>Bradyrhizobium diversity isolated from nodules of indigenous legumes of Western Australia.</title>
        <authorList>
            <person name="Klepa M.S."/>
        </authorList>
    </citation>
    <scope>NUCLEOTIDE SEQUENCE [LARGE SCALE GENOMIC DNA]</scope>
    <source>
        <strain evidence="2 3">CNPSo 4019</strain>
    </source>
</reference>
<evidence type="ECO:0000313" key="2">
    <source>
        <dbReference type="EMBL" id="MBH5389599.1"/>
    </source>
</evidence>
<feature type="transmembrane region" description="Helical" evidence="1">
    <location>
        <begin position="47"/>
        <end position="71"/>
    </location>
</feature>
<dbReference type="EMBL" id="JACEGD010000024">
    <property type="protein sequence ID" value="MBH5389599.1"/>
    <property type="molecule type" value="Genomic_DNA"/>
</dbReference>
<keyword evidence="1" id="KW-1133">Transmembrane helix</keyword>
<protein>
    <submittedName>
        <fullName evidence="2">Uncharacterized protein</fullName>
    </submittedName>
</protein>
<sequence length="76" mass="7989">MFLTGLGALLIFGGLLYMLRATIWRGPLSGRDSSRPVRGTLEPPRRGLGFLGIASNWPGIVLMAAGAVLMASGANF</sequence>
<keyword evidence="1" id="KW-0472">Membrane</keyword>
<evidence type="ECO:0000313" key="3">
    <source>
        <dbReference type="Proteomes" id="UP001194539"/>
    </source>
</evidence>
<gene>
    <name evidence="2" type="ORF">H1B27_25435</name>
</gene>
<dbReference type="Proteomes" id="UP001194539">
    <property type="component" value="Unassembled WGS sequence"/>
</dbReference>